<evidence type="ECO:0000259" key="3">
    <source>
        <dbReference type="Pfam" id="PF24092"/>
    </source>
</evidence>
<feature type="signal peptide" evidence="1">
    <location>
        <begin position="1"/>
        <end position="25"/>
    </location>
</feature>
<dbReference type="InterPro" id="IPR056463">
    <property type="entry name" value="DUF7373_C"/>
</dbReference>
<name>A0ABW6PJP3_9NOCA</name>
<reference evidence="4 5" key="1">
    <citation type="submission" date="2024-10" db="EMBL/GenBank/DDBJ databases">
        <title>The Natural Products Discovery Center: Release of the First 8490 Sequenced Strains for Exploring Actinobacteria Biosynthetic Diversity.</title>
        <authorList>
            <person name="Kalkreuter E."/>
            <person name="Kautsar S.A."/>
            <person name="Yang D."/>
            <person name="Bader C.D."/>
            <person name="Teijaro C.N."/>
            <person name="Fluegel L."/>
            <person name="Davis C.M."/>
            <person name="Simpson J.R."/>
            <person name="Lauterbach L."/>
            <person name="Steele A.D."/>
            <person name="Gui C."/>
            <person name="Meng S."/>
            <person name="Li G."/>
            <person name="Viehrig K."/>
            <person name="Ye F."/>
            <person name="Su P."/>
            <person name="Kiefer A.F."/>
            <person name="Nichols A."/>
            <person name="Cepeda A.J."/>
            <person name="Yan W."/>
            <person name="Fan B."/>
            <person name="Jiang Y."/>
            <person name="Adhikari A."/>
            <person name="Zheng C.-J."/>
            <person name="Schuster L."/>
            <person name="Cowan T.M."/>
            <person name="Smanski M.J."/>
            <person name="Chevrette M.G."/>
            <person name="De Carvalho L.P.S."/>
            <person name="Shen B."/>
        </authorList>
    </citation>
    <scope>NUCLEOTIDE SEQUENCE [LARGE SCALE GENOMIC DNA]</scope>
    <source>
        <strain evidence="4 5">NPDC004045</strain>
    </source>
</reference>
<keyword evidence="1" id="KW-0732">Signal</keyword>
<gene>
    <name evidence="4" type="ORF">ACFYTF_07220</name>
</gene>
<dbReference type="EMBL" id="JBIAMX010000003">
    <property type="protein sequence ID" value="MFF0542612.1"/>
    <property type="molecule type" value="Genomic_DNA"/>
</dbReference>
<feature type="chain" id="PRO_5045183656" evidence="1">
    <location>
        <begin position="26"/>
        <end position="411"/>
    </location>
</feature>
<dbReference type="InterPro" id="IPR055797">
    <property type="entry name" value="DUF7373"/>
</dbReference>
<dbReference type="Pfam" id="PF24088">
    <property type="entry name" value="DUF7373"/>
    <property type="match status" value="1"/>
</dbReference>
<organism evidence="4 5">
    <name type="scientific">Nocardia thailandica</name>
    <dbReference type="NCBI Taxonomy" id="257275"/>
    <lineage>
        <taxon>Bacteria</taxon>
        <taxon>Bacillati</taxon>
        <taxon>Actinomycetota</taxon>
        <taxon>Actinomycetes</taxon>
        <taxon>Mycobacteriales</taxon>
        <taxon>Nocardiaceae</taxon>
        <taxon>Nocardia</taxon>
    </lineage>
</organism>
<comment type="caution">
    <text evidence="4">The sequence shown here is derived from an EMBL/GenBank/DDBJ whole genome shotgun (WGS) entry which is preliminary data.</text>
</comment>
<feature type="domain" description="DUF7373" evidence="3">
    <location>
        <begin position="264"/>
        <end position="410"/>
    </location>
</feature>
<keyword evidence="5" id="KW-1185">Reference proteome</keyword>
<dbReference type="PROSITE" id="PS51257">
    <property type="entry name" value="PROKAR_LIPOPROTEIN"/>
    <property type="match status" value="1"/>
</dbReference>
<accession>A0ABW6PJP3</accession>
<evidence type="ECO:0000259" key="2">
    <source>
        <dbReference type="Pfam" id="PF24088"/>
    </source>
</evidence>
<sequence length="411" mass="44685">MRKTASALAALVLTALLSACGSTVAGTPQPGEIDIRKLDAGGYPTEPFSAHDDPYRPGFTMMDDVAAMTLAEFVVTAYDIDPAMKYGKRATGVSSGLPPYSLGEDKRITPILKSRRLLYGFSSKGSSTNDGVYDLGQWPMKSKQNSTTATITVLQFPDADLAATAARELQEADFATYPDKVETVALAKYPNARSYWQPTSPFLRTIMPHGPFVIAFQLSLPTPDKAGLSRLAETAYDKQLDLIGKAKAYTDEESMTLPWDPEKLIDRTLNPDKIPTPDASGMHTLVGPHGLLHYAGDRYPGTIDIAAQQFARMKAQRIAMSYGNIVVRTADEHAAEQAVKDRLVTSDILKPAAAPPNLPDSTCFENIDASSTKRFTCMLAYREYVGIVSSDQLLDAQQRATAQYAILANSR</sequence>
<evidence type="ECO:0000313" key="4">
    <source>
        <dbReference type="EMBL" id="MFF0542612.1"/>
    </source>
</evidence>
<proteinExistence type="predicted"/>
<evidence type="ECO:0000256" key="1">
    <source>
        <dbReference type="SAM" id="SignalP"/>
    </source>
</evidence>
<dbReference type="Proteomes" id="UP001601444">
    <property type="component" value="Unassembled WGS sequence"/>
</dbReference>
<dbReference type="Pfam" id="PF24092">
    <property type="entry name" value="DUF7373_C"/>
    <property type="match status" value="1"/>
</dbReference>
<feature type="domain" description="DUF7373" evidence="2">
    <location>
        <begin position="57"/>
        <end position="259"/>
    </location>
</feature>
<protein>
    <submittedName>
        <fullName evidence="4">Uncharacterized protein</fullName>
    </submittedName>
</protein>
<dbReference type="RefSeq" id="WP_387699444.1">
    <property type="nucleotide sequence ID" value="NZ_JBIAMX010000003.1"/>
</dbReference>
<evidence type="ECO:0000313" key="5">
    <source>
        <dbReference type="Proteomes" id="UP001601444"/>
    </source>
</evidence>